<evidence type="ECO:0000256" key="1">
    <source>
        <dbReference type="ARBA" id="ARBA00000971"/>
    </source>
</evidence>
<evidence type="ECO:0000313" key="7">
    <source>
        <dbReference type="EMBL" id="SVP93496.1"/>
    </source>
</evidence>
<dbReference type="PRINTS" id="PR00153">
    <property type="entry name" value="CSAPPISMRASE"/>
</dbReference>
<dbReference type="SUPFAM" id="SSF50891">
    <property type="entry name" value="Cyclophilin-like"/>
    <property type="match status" value="1"/>
</dbReference>
<organism evidence="6">
    <name type="scientific">Theileria annulata</name>
    <dbReference type="NCBI Taxonomy" id="5874"/>
    <lineage>
        <taxon>Eukaryota</taxon>
        <taxon>Sar</taxon>
        <taxon>Alveolata</taxon>
        <taxon>Apicomplexa</taxon>
        <taxon>Aconoidasida</taxon>
        <taxon>Piroplasmida</taxon>
        <taxon>Theileriidae</taxon>
        <taxon>Theileria</taxon>
    </lineage>
</organism>
<dbReference type="AlphaFoldDB" id="A0A3B0N8N7"/>
<dbReference type="EMBL" id="UIVS01000003">
    <property type="protein sequence ID" value="SVP92691.1"/>
    <property type="molecule type" value="Genomic_DNA"/>
</dbReference>
<dbReference type="PROSITE" id="PS50072">
    <property type="entry name" value="CSA_PPIASE_2"/>
    <property type="match status" value="1"/>
</dbReference>
<comment type="function">
    <text evidence="4">PPIases accelerate the folding of proteins. It catalyzes the cis-trans isomerization of proline imidic peptide bonds in oligopeptides.</text>
</comment>
<name>A0A3B0N8N7_THEAN</name>
<comment type="catalytic activity">
    <reaction evidence="1 4">
        <text>[protein]-peptidylproline (omega=180) = [protein]-peptidylproline (omega=0)</text>
        <dbReference type="Rhea" id="RHEA:16237"/>
        <dbReference type="Rhea" id="RHEA-COMP:10747"/>
        <dbReference type="Rhea" id="RHEA-COMP:10748"/>
        <dbReference type="ChEBI" id="CHEBI:83833"/>
        <dbReference type="ChEBI" id="CHEBI:83834"/>
        <dbReference type="EC" id="5.2.1.8"/>
    </reaction>
</comment>
<dbReference type="VEuPathDB" id="PiroplasmaDB:TA04070"/>
<dbReference type="EC" id="5.2.1.8" evidence="4"/>
<dbReference type="PIRSF" id="PIRSF001467">
    <property type="entry name" value="Peptidylpro_ismrse"/>
    <property type="match status" value="1"/>
</dbReference>
<dbReference type="InterPro" id="IPR029000">
    <property type="entry name" value="Cyclophilin-like_dom_sf"/>
</dbReference>
<keyword evidence="3 4" id="KW-0413">Isomerase</keyword>
<accession>A0A3B0N8N7</accession>
<evidence type="ECO:0000256" key="2">
    <source>
        <dbReference type="ARBA" id="ARBA00023110"/>
    </source>
</evidence>
<dbReference type="InterPro" id="IPR002130">
    <property type="entry name" value="Cyclophilin-type_PPIase_dom"/>
</dbReference>
<dbReference type="Pfam" id="PF00160">
    <property type="entry name" value="Pro_isomerase"/>
    <property type="match status" value="1"/>
</dbReference>
<gene>
    <name evidence="7" type="ORF">TAT_000248900</name>
    <name evidence="6" type="ORF">TAV_000248900</name>
</gene>
<dbReference type="CDD" id="cd01928">
    <property type="entry name" value="Cyclophilin_PPIL3_like"/>
    <property type="match status" value="1"/>
</dbReference>
<evidence type="ECO:0000259" key="5">
    <source>
        <dbReference type="PROSITE" id="PS50072"/>
    </source>
</evidence>
<keyword evidence="2 4" id="KW-0697">Rotamase</keyword>
<evidence type="ECO:0000256" key="3">
    <source>
        <dbReference type="ARBA" id="ARBA00023235"/>
    </source>
</evidence>
<dbReference type="InterPro" id="IPR044666">
    <property type="entry name" value="Cyclophilin_A-like"/>
</dbReference>
<dbReference type="GO" id="GO:0003755">
    <property type="term" value="F:peptidyl-prolyl cis-trans isomerase activity"/>
    <property type="evidence" value="ECO:0007669"/>
    <property type="project" value="UniProtKB-UniRule"/>
</dbReference>
<dbReference type="PANTHER" id="PTHR45625:SF2">
    <property type="entry name" value="PEPTIDYL-PROLYL CIS-TRANS ISOMERASE-LIKE 3"/>
    <property type="match status" value="1"/>
</dbReference>
<comment type="similarity">
    <text evidence="4">Belongs to the cyclophilin-type PPIase family.</text>
</comment>
<dbReference type="InterPro" id="IPR024936">
    <property type="entry name" value="Cyclophilin-type_PPIase"/>
</dbReference>
<reference evidence="6" key="1">
    <citation type="submission" date="2018-07" db="EMBL/GenBank/DDBJ databases">
        <authorList>
            <person name="Quirk P.G."/>
            <person name="Krulwich T.A."/>
        </authorList>
    </citation>
    <scope>NUCLEOTIDE SEQUENCE</scope>
    <source>
        <strain evidence="6">Anand</strain>
    </source>
</reference>
<dbReference type="GO" id="GO:0071013">
    <property type="term" value="C:catalytic step 2 spliceosome"/>
    <property type="evidence" value="ECO:0007669"/>
    <property type="project" value="TreeGrafter"/>
</dbReference>
<feature type="domain" description="PPIase cyclophilin-type" evidence="5">
    <location>
        <begin position="6"/>
        <end position="165"/>
    </location>
</feature>
<proteinExistence type="inferred from homology"/>
<evidence type="ECO:0000313" key="6">
    <source>
        <dbReference type="EMBL" id="SVP92691.1"/>
    </source>
</evidence>
<dbReference type="EMBL" id="UIVT01000003">
    <property type="protein sequence ID" value="SVP93496.1"/>
    <property type="molecule type" value="Genomic_DNA"/>
</dbReference>
<protein>
    <recommendedName>
        <fullName evidence="4">Peptidyl-prolyl cis-trans isomerase</fullName>
        <shortName evidence="4">PPIase</shortName>
        <ecNumber evidence="4">5.2.1.8</ecNumber>
    </recommendedName>
</protein>
<dbReference type="PANTHER" id="PTHR45625">
    <property type="entry name" value="PEPTIDYL-PROLYL CIS-TRANS ISOMERASE-RELATED"/>
    <property type="match status" value="1"/>
</dbReference>
<evidence type="ECO:0000256" key="4">
    <source>
        <dbReference type="RuleBase" id="RU363019"/>
    </source>
</evidence>
<dbReference type="Gene3D" id="2.40.100.10">
    <property type="entry name" value="Cyclophilin-like"/>
    <property type="match status" value="1"/>
</dbReference>
<sequence>MSVTIHTNFGDLKIELYCKDTPKTCKNFLALCASDYYNNTKFHRLALLLITFWFRNIKGFLIQGGDPTGTGKGGESIYNEPFENELVPHLKHDKRGVVSMSNNGKVNGNTSQFFITYSKQMHLNNQYTVFGRLISGLDTLEKLENLPVGKKNRPIDDIIITSTTIHSNPIADLES</sequence>